<sequence>MKKISGLILLVFIAAAVVLTAGCTGTDETPAGTAEELNFGYQPSTHQIAYMAAMEKGWWSENLAPFGYTIDRNKNEFQFPTGAPEMQSMIAGDIDVAYVGAAPVISALATGLDGKIVAAVQTQGSALVVGNDIVYEKPEDLKGHTIATFPPGTIQDTLLRGWLRDNGIDDENDVDIRPMGPGDAITAITAGQIDAVFLPAPSPTIVENDGAGRIVVNSGEMMKNHPCCVLVVSGKMIRENPDAVAEIIKTHIKATDYIKANKDEAAEIYSGYTKNTVETVKDSFSNWDGEWVSDPNIITGGVMDYVKTQAELGYIEKELTQDEIFDLSFYEKATA</sequence>
<keyword evidence="5" id="KW-0472">Membrane</keyword>
<dbReference type="Gene3D" id="3.40.190.10">
    <property type="entry name" value="Periplasmic binding protein-like II"/>
    <property type="match status" value="2"/>
</dbReference>
<evidence type="ECO:0000313" key="6">
    <source>
        <dbReference type="EMBL" id="UUX91783.1"/>
    </source>
</evidence>
<evidence type="ECO:0000256" key="1">
    <source>
        <dbReference type="ARBA" id="ARBA00004308"/>
    </source>
</evidence>
<name>A0A9E7TI28_9EURY</name>
<comment type="subcellular location">
    <subcellularLocation>
        <location evidence="1">Endomembrane system</location>
    </subcellularLocation>
</comment>
<evidence type="ECO:0000256" key="4">
    <source>
        <dbReference type="ARBA" id="ARBA00022519"/>
    </source>
</evidence>
<dbReference type="Pfam" id="PF13379">
    <property type="entry name" value="NMT1_2"/>
    <property type="match status" value="1"/>
</dbReference>
<dbReference type="GO" id="GO:0016020">
    <property type="term" value="C:membrane"/>
    <property type="evidence" value="ECO:0007669"/>
    <property type="project" value="InterPro"/>
</dbReference>
<dbReference type="AlphaFoldDB" id="A0A9E7TI28"/>
<dbReference type="NCBIfam" id="TIGR01728">
    <property type="entry name" value="SsuA_fam"/>
    <property type="match status" value="1"/>
</dbReference>
<evidence type="ECO:0000256" key="2">
    <source>
        <dbReference type="ARBA" id="ARBA00022448"/>
    </source>
</evidence>
<proteinExistence type="predicted"/>
<keyword evidence="7" id="KW-1185">Reference proteome</keyword>
<keyword evidence="3" id="KW-1003">Cell membrane</keyword>
<dbReference type="PANTHER" id="PTHR30024">
    <property type="entry name" value="ALIPHATIC SULFONATES-BINDING PROTEIN-RELATED"/>
    <property type="match status" value="1"/>
</dbReference>
<evidence type="ECO:0000256" key="5">
    <source>
        <dbReference type="ARBA" id="ARBA00023136"/>
    </source>
</evidence>
<dbReference type="CDD" id="cd13553">
    <property type="entry name" value="PBP2_NrtA_CpmA_like"/>
    <property type="match status" value="1"/>
</dbReference>
<dbReference type="InterPro" id="IPR044527">
    <property type="entry name" value="NrtA/CpmA_ABC-bd_dom"/>
</dbReference>
<dbReference type="PANTHER" id="PTHR30024:SF42">
    <property type="entry name" value="ALIPHATIC SULFONATES-BINDING PROTEIN-RELATED"/>
    <property type="match status" value="1"/>
</dbReference>
<gene>
    <name evidence="6" type="ORF">L6E24_10470</name>
</gene>
<dbReference type="GO" id="GO:0042626">
    <property type="term" value="F:ATPase-coupled transmembrane transporter activity"/>
    <property type="evidence" value="ECO:0007669"/>
    <property type="project" value="InterPro"/>
</dbReference>
<keyword evidence="2" id="KW-0813">Transport</keyword>
<dbReference type="PROSITE" id="PS51257">
    <property type="entry name" value="PROKAR_LIPOPROTEIN"/>
    <property type="match status" value="1"/>
</dbReference>
<dbReference type="KEGG" id="mend:L6E24_10470"/>
<keyword evidence="4" id="KW-0997">Cell inner membrane</keyword>
<dbReference type="GO" id="GO:0012505">
    <property type="term" value="C:endomembrane system"/>
    <property type="evidence" value="ECO:0007669"/>
    <property type="project" value="UniProtKB-SubCell"/>
</dbReference>
<dbReference type="InterPro" id="IPR010067">
    <property type="entry name" value="ABC_SsuA_sub-bd"/>
</dbReference>
<protein>
    <submittedName>
        <fullName evidence="6">ABC transporter substrate-binding protein</fullName>
    </submittedName>
</protein>
<evidence type="ECO:0000313" key="7">
    <source>
        <dbReference type="Proteomes" id="UP001060368"/>
    </source>
</evidence>
<dbReference type="GeneID" id="74308129"/>
<dbReference type="Proteomes" id="UP001060368">
    <property type="component" value="Chromosome"/>
</dbReference>
<reference evidence="6" key="1">
    <citation type="submission" date="2022-04" db="EMBL/GenBank/DDBJ databases">
        <title>Complete genome of Methanoplanus endosymbiosus DSM 3599.</title>
        <authorList>
            <person name="Chen S.-C."/>
            <person name="You Y.-T."/>
            <person name="Zhou Y.-Z."/>
            <person name="Lai M.-C."/>
        </authorList>
    </citation>
    <scope>NUCLEOTIDE SEQUENCE</scope>
    <source>
        <strain evidence="6">DSM 3599</strain>
    </source>
</reference>
<dbReference type="SUPFAM" id="SSF53850">
    <property type="entry name" value="Periplasmic binding protein-like II"/>
    <property type="match status" value="1"/>
</dbReference>
<evidence type="ECO:0000256" key="3">
    <source>
        <dbReference type="ARBA" id="ARBA00022475"/>
    </source>
</evidence>
<organism evidence="6 7">
    <name type="scientific">Methanoplanus endosymbiosus</name>
    <dbReference type="NCBI Taxonomy" id="33865"/>
    <lineage>
        <taxon>Archaea</taxon>
        <taxon>Methanobacteriati</taxon>
        <taxon>Methanobacteriota</taxon>
        <taxon>Stenosarchaea group</taxon>
        <taxon>Methanomicrobia</taxon>
        <taxon>Methanomicrobiales</taxon>
        <taxon>Methanomicrobiaceae</taxon>
        <taxon>Methanoplanus</taxon>
    </lineage>
</organism>
<dbReference type="EMBL" id="CP096115">
    <property type="protein sequence ID" value="UUX91783.1"/>
    <property type="molecule type" value="Genomic_DNA"/>
</dbReference>
<accession>A0A9E7TI28</accession>
<dbReference type="RefSeq" id="WP_257741934.1">
    <property type="nucleotide sequence ID" value="NZ_CP096115.1"/>
</dbReference>